<feature type="transmembrane region" description="Helical" evidence="5">
    <location>
        <begin position="459"/>
        <end position="481"/>
    </location>
</feature>
<organism evidence="7 8">
    <name type="scientific">Epichloe festucae (strain Fl1)</name>
    <dbReference type="NCBI Taxonomy" id="877507"/>
    <lineage>
        <taxon>Eukaryota</taxon>
        <taxon>Fungi</taxon>
        <taxon>Dikarya</taxon>
        <taxon>Ascomycota</taxon>
        <taxon>Pezizomycotina</taxon>
        <taxon>Sordariomycetes</taxon>
        <taxon>Hypocreomycetidae</taxon>
        <taxon>Hypocreales</taxon>
        <taxon>Clavicipitaceae</taxon>
        <taxon>Epichloe</taxon>
    </lineage>
</organism>
<protein>
    <recommendedName>
        <fullName evidence="6">Major facilitator superfamily (MFS) profile domain-containing protein</fullName>
    </recommendedName>
</protein>
<dbReference type="InterPro" id="IPR020846">
    <property type="entry name" value="MFS_dom"/>
</dbReference>
<dbReference type="PROSITE" id="PS50850">
    <property type="entry name" value="MFS"/>
    <property type="match status" value="1"/>
</dbReference>
<dbReference type="FunFam" id="1.20.1250.20:FF:000475">
    <property type="entry name" value="MFS multidrug transporter, putative"/>
    <property type="match status" value="1"/>
</dbReference>
<dbReference type="InterPro" id="IPR036259">
    <property type="entry name" value="MFS_trans_sf"/>
</dbReference>
<name>A0A7U3SNE8_EPIFF</name>
<feature type="transmembrane region" description="Helical" evidence="5">
    <location>
        <begin position="184"/>
        <end position="208"/>
    </location>
</feature>
<feature type="transmembrane region" description="Helical" evidence="5">
    <location>
        <begin position="214"/>
        <end position="233"/>
    </location>
</feature>
<dbReference type="InterPro" id="IPR011701">
    <property type="entry name" value="MFS"/>
</dbReference>
<feature type="transmembrane region" description="Helical" evidence="5">
    <location>
        <begin position="289"/>
        <end position="308"/>
    </location>
</feature>
<keyword evidence="8" id="KW-1185">Reference proteome</keyword>
<evidence type="ECO:0000256" key="4">
    <source>
        <dbReference type="ARBA" id="ARBA00023136"/>
    </source>
</evidence>
<dbReference type="Gene3D" id="1.20.1250.20">
    <property type="entry name" value="MFS general substrate transporter like domains"/>
    <property type="match status" value="1"/>
</dbReference>
<dbReference type="GO" id="GO:0016020">
    <property type="term" value="C:membrane"/>
    <property type="evidence" value="ECO:0007669"/>
    <property type="project" value="UniProtKB-SubCell"/>
</dbReference>
<gene>
    <name evidence="7" type="ORF">C2857_004164</name>
</gene>
<feature type="transmembrane region" description="Helical" evidence="5">
    <location>
        <begin position="365"/>
        <end position="384"/>
    </location>
</feature>
<keyword evidence="2 5" id="KW-0812">Transmembrane</keyword>
<proteinExistence type="predicted"/>
<dbReference type="PANTHER" id="PTHR23502">
    <property type="entry name" value="MAJOR FACILITATOR SUPERFAMILY"/>
    <property type="match status" value="1"/>
</dbReference>
<dbReference type="EMBL" id="CP031390">
    <property type="protein sequence ID" value="QPH19022.1"/>
    <property type="molecule type" value="Genomic_DNA"/>
</dbReference>
<comment type="subcellular location">
    <subcellularLocation>
        <location evidence="1">Membrane</location>
        <topology evidence="1">Multi-pass membrane protein</topology>
    </subcellularLocation>
</comment>
<dbReference type="GO" id="GO:0022857">
    <property type="term" value="F:transmembrane transporter activity"/>
    <property type="evidence" value="ECO:0007669"/>
    <property type="project" value="InterPro"/>
</dbReference>
<dbReference type="SUPFAM" id="SSF103473">
    <property type="entry name" value="MFS general substrate transporter"/>
    <property type="match status" value="1"/>
</dbReference>
<feature type="transmembrane region" description="Helical" evidence="5">
    <location>
        <begin position="425"/>
        <end position="447"/>
    </location>
</feature>
<sequence length="508" mass="55838">MASLWKSERSELSTIASGSVQDVLEFLELEYAPDGKLIRWSVSNKRHPRNWTTCRKFYDVGLVIFLDFFTTAISTAGSSVAEQARGELGLEKTLSVFLFVSVYLLGQMVGGVIFPPYSEAFGRKKLYIISTGLFSGFCALSGAVSSPAGITVGRFFSGLVSAIPTIVVAGSIEDMFNSKDRTWLIFIWNLLANMGLTVGPVMSIFIIVHLRWNWVYYVAAAVTGLTTILLFGIRESRPSLLLEREVEYARKQTGDVSLRASNPDHTPDLKTFVQVGLFRPVQLFFTEPIVFMVSSISAFASALIYLFTEALPPIYESMGFSTTLACLSLLALGVGLPLGVLTRLRDHRMIARCEDKGVTPEPEQRIFGFCIAAPMLAGGLWWFTWTIPPAVTDVPWIVPTLALVFVGYAINEFDTVLAGYLADSYLSYAASGFAALSIVRSLMSAAFPMVATKMFDGLGANRACLTLAILSTLFCAVPPLFTTYGKRIRTRSKFARFSSKVYEENGVN</sequence>
<keyword evidence="4 5" id="KW-0472">Membrane</keyword>
<evidence type="ECO:0000256" key="2">
    <source>
        <dbReference type="ARBA" id="ARBA00022692"/>
    </source>
</evidence>
<evidence type="ECO:0000259" key="6">
    <source>
        <dbReference type="PROSITE" id="PS50850"/>
    </source>
</evidence>
<dbReference type="OrthoDB" id="5410178at2759"/>
<feature type="transmembrane region" description="Helical" evidence="5">
    <location>
        <begin position="96"/>
        <end position="114"/>
    </location>
</feature>
<evidence type="ECO:0000256" key="3">
    <source>
        <dbReference type="ARBA" id="ARBA00022989"/>
    </source>
</evidence>
<dbReference type="Pfam" id="PF07690">
    <property type="entry name" value="MFS_1"/>
    <property type="match status" value="1"/>
</dbReference>
<feature type="transmembrane region" description="Helical" evidence="5">
    <location>
        <begin position="320"/>
        <end position="344"/>
    </location>
</feature>
<feature type="transmembrane region" description="Helical" evidence="5">
    <location>
        <begin position="57"/>
        <end position="76"/>
    </location>
</feature>
<accession>A0A7U3SNE8</accession>
<evidence type="ECO:0000313" key="8">
    <source>
        <dbReference type="Proteomes" id="UP000594364"/>
    </source>
</evidence>
<feature type="transmembrane region" description="Helical" evidence="5">
    <location>
        <begin position="126"/>
        <end position="146"/>
    </location>
</feature>
<dbReference type="Proteomes" id="UP000594364">
    <property type="component" value="Chromosome 6"/>
</dbReference>
<feature type="domain" description="Major facilitator superfamily (MFS) profile" evidence="6">
    <location>
        <begin position="56"/>
        <end position="486"/>
    </location>
</feature>
<dbReference type="AlphaFoldDB" id="A0A7U3SNE8"/>
<evidence type="ECO:0000256" key="5">
    <source>
        <dbReference type="SAM" id="Phobius"/>
    </source>
</evidence>
<dbReference type="PANTHER" id="PTHR23502:SF157">
    <property type="entry name" value="MAJOR FACILITATOR SUPERFAMILY (MFS) PROFILE DOMAIN-CONTAINING PROTEIN-RELATED"/>
    <property type="match status" value="1"/>
</dbReference>
<feature type="transmembrane region" description="Helical" evidence="5">
    <location>
        <begin position="396"/>
        <end position="413"/>
    </location>
</feature>
<feature type="transmembrane region" description="Helical" evidence="5">
    <location>
        <begin position="152"/>
        <end position="172"/>
    </location>
</feature>
<keyword evidence="3 5" id="KW-1133">Transmembrane helix</keyword>
<evidence type="ECO:0000256" key="1">
    <source>
        <dbReference type="ARBA" id="ARBA00004141"/>
    </source>
</evidence>
<evidence type="ECO:0000313" key="7">
    <source>
        <dbReference type="EMBL" id="QPH19022.1"/>
    </source>
</evidence>
<reference evidence="7 8" key="1">
    <citation type="journal article" date="2018" name="PLoS Genet.">
        <title>Repeat elements organise 3D genome structure and mediate transcription in the filamentous fungus Epichloe festucae.</title>
        <authorList>
            <person name="Winter D.J."/>
            <person name="Ganley A.R.D."/>
            <person name="Young C.A."/>
            <person name="Liachko I."/>
            <person name="Schardl C.L."/>
            <person name="Dupont P.Y."/>
            <person name="Berry D."/>
            <person name="Ram A."/>
            <person name="Scott B."/>
            <person name="Cox M.P."/>
        </authorList>
    </citation>
    <scope>NUCLEOTIDE SEQUENCE [LARGE SCALE GENOMIC DNA]</scope>
    <source>
        <strain evidence="7 8">Fl1</strain>
    </source>
</reference>